<dbReference type="AlphaFoldDB" id="A0A2L0F865"/>
<organism evidence="2 3">
    <name type="scientific">Sorangium cellulosum</name>
    <name type="common">Polyangium cellulosum</name>
    <dbReference type="NCBI Taxonomy" id="56"/>
    <lineage>
        <taxon>Bacteria</taxon>
        <taxon>Pseudomonadati</taxon>
        <taxon>Myxococcota</taxon>
        <taxon>Polyangia</taxon>
        <taxon>Polyangiales</taxon>
        <taxon>Polyangiaceae</taxon>
        <taxon>Sorangium</taxon>
    </lineage>
</organism>
<evidence type="ECO:0000313" key="3">
    <source>
        <dbReference type="Proteomes" id="UP000238348"/>
    </source>
</evidence>
<dbReference type="SUPFAM" id="SSF51395">
    <property type="entry name" value="FMN-linked oxidoreductases"/>
    <property type="match status" value="1"/>
</dbReference>
<reference evidence="2 3" key="1">
    <citation type="submission" date="2015-09" db="EMBL/GenBank/DDBJ databases">
        <title>Sorangium comparison.</title>
        <authorList>
            <person name="Zaburannyi N."/>
            <person name="Bunk B."/>
            <person name="Overmann J."/>
            <person name="Mueller R."/>
        </authorList>
    </citation>
    <scope>NUCLEOTIDE SEQUENCE [LARGE SCALE GENOMIC DNA]</scope>
    <source>
        <strain evidence="2 3">So ce26</strain>
    </source>
</reference>
<accession>A0A2L0F865</accession>
<sequence length="132" mass="14577">MRAHRPQLAASRMPDDPRRYFLSYDSIEEIGKLPHLGHVNDSILSEYGATAVALGRAAIVNPDWPQRIEGPAWQPRRPPSRAPSFTSAASPRPSPGTCADGKASSPTDRKAGESSWLVQGRWWLRHHGMTGR</sequence>
<evidence type="ECO:0000313" key="2">
    <source>
        <dbReference type="EMBL" id="AUX47788.1"/>
    </source>
</evidence>
<proteinExistence type="predicted"/>
<name>A0A2L0F865_SORCE</name>
<protein>
    <submittedName>
        <fullName evidence="2">Uncharacterized protein</fullName>
    </submittedName>
</protein>
<dbReference type="EMBL" id="CP012673">
    <property type="protein sequence ID" value="AUX47788.1"/>
    <property type="molecule type" value="Genomic_DNA"/>
</dbReference>
<evidence type="ECO:0000256" key="1">
    <source>
        <dbReference type="SAM" id="MobiDB-lite"/>
    </source>
</evidence>
<dbReference type="Proteomes" id="UP000238348">
    <property type="component" value="Chromosome"/>
</dbReference>
<feature type="region of interest" description="Disordered" evidence="1">
    <location>
        <begin position="66"/>
        <end position="114"/>
    </location>
</feature>
<gene>
    <name evidence="2" type="ORF">SOCE26_093120</name>
</gene>